<evidence type="ECO:0000313" key="3">
    <source>
        <dbReference type="EMBL" id="MTH79415.1"/>
    </source>
</evidence>
<dbReference type="PANTHER" id="PTHR32114">
    <property type="entry name" value="ABC TRANSPORTER ABCH.3"/>
    <property type="match status" value="1"/>
</dbReference>
<dbReference type="SUPFAM" id="SSF52540">
    <property type="entry name" value="P-loop containing nucleoside triphosphate hydrolases"/>
    <property type="match status" value="1"/>
</dbReference>
<dbReference type="InterPro" id="IPR003395">
    <property type="entry name" value="RecF/RecN/SMC_N"/>
</dbReference>
<evidence type="ECO:0000259" key="2">
    <source>
        <dbReference type="Pfam" id="PF02463"/>
    </source>
</evidence>
<feature type="region of interest" description="Disordered" evidence="1">
    <location>
        <begin position="371"/>
        <end position="395"/>
    </location>
</feature>
<feature type="region of interest" description="Disordered" evidence="1">
    <location>
        <begin position="1"/>
        <end position="79"/>
    </location>
</feature>
<protein>
    <submittedName>
        <fullName evidence="3">AAA family ATPase</fullName>
    </submittedName>
</protein>
<gene>
    <name evidence="3" type="ORF">GL286_16985</name>
</gene>
<keyword evidence="4" id="KW-1185">Reference proteome</keyword>
<dbReference type="AlphaFoldDB" id="A0A6L6JDW3"/>
<dbReference type="Proteomes" id="UP000478183">
    <property type="component" value="Unassembled WGS sequence"/>
</dbReference>
<feature type="domain" description="RecF/RecN/SMC N-terminal" evidence="2">
    <location>
        <begin position="110"/>
        <end position="865"/>
    </location>
</feature>
<accession>A0A6L6JDW3</accession>
<feature type="compositionally biased region" description="Polar residues" evidence="1">
    <location>
        <begin position="373"/>
        <end position="383"/>
    </location>
</feature>
<proteinExistence type="predicted"/>
<dbReference type="OrthoDB" id="9795626at2"/>
<dbReference type="Pfam" id="PF02463">
    <property type="entry name" value="SMC_N"/>
    <property type="match status" value="1"/>
</dbReference>
<name>A0A6L6JDW3_9RHOB</name>
<sequence>MPRAAGRGRAARRSGNAGGRKCCIAARRPNPSAPPAHLTRRSRRDNRRGRSGDGAVHKGAACRHEPGASGGRDVGLERRRAGGDRCGGVRYHANAAARYRRDTAMNDILLKSLDVTNFRSIRGHIHAPLDAKVVLVHGENGAGKTSLLSSIELALTGRVQSLERADQGYARQLLHRSSIKGKVVLRTALGATERDYESLLTDVGAHSVAALGAEQAKFFRERSFLPQSLLGQLLQIYQDAGSEASSPLSQFVGKLLGLDRLDALEAGLKPLADVRNVRKTVDGWLAAENEKSRLDRLLSDQRTARNGVVQQIATALNELRTLCIELGLTIEVSEETLDAVEAALNDASDTKSFDTLTDQQRRLGAIQREISAAGSTNDGSGENTAADEASESYARWEAEHGGKASDIRARVEALLVDVSLPSDPEQLLDAALARLRTEHKHASGRADQARTDFEREVAAQSERDVAQLQRDTIDQEVGRLSSTAGSLGSVLAELTSFITDETCPVCDRDFSEVGKVPLSEHVHHKVRTLSASAERLLVLGRTRGEVQVTIERLNREIEAIAARKPDAEALAALDRRVALLPALISEVDGLGEVFREGGQLRAADVAARRLVSTAQSRNVALSAARETLSDFARSIGAEGLAEGETFSAGMARLEALLSAQSTVLENRLSLRRRGGDHIAGIRSAAARRKVSDDRITEDFAFFQRAEEALERAQKLRDQGNAIRSAVDTVRSAIIRREFNDRLNRVWRDLFVRLAPGEPFVPAFRIPDASTQKLQPALITEHRDGGSAGGTPGAMLSSGNLNTAALTLFIALHLAVPKDLPWLILDDPVQSMDDVHIAHFAALLRTLSKEHGRQVMIAVHDRQLFEYLKLELSPAFPDDSLLTLELSRGPRRDSICVPRRFAFKEETALLGAA</sequence>
<dbReference type="InterPro" id="IPR027417">
    <property type="entry name" value="P-loop_NTPase"/>
</dbReference>
<dbReference type="Gene3D" id="3.40.50.300">
    <property type="entry name" value="P-loop containing nucleotide triphosphate hydrolases"/>
    <property type="match status" value="2"/>
</dbReference>
<dbReference type="Gene3D" id="1.10.287.510">
    <property type="entry name" value="Helix hairpin bin"/>
    <property type="match status" value="1"/>
</dbReference>
<evidence type="ECO:0000256" key="1">
    <source>
        <dbReference type="SAM" id="MobiDB-lite"/>
    </source>
</evidence>
<dbReference type="EMBL" id="WMIE01000015">
    <property type="protein sequence ID" value="MTH79415.1"/>
    <property type="molecule type" value="Genomic_DNA"/>
</dbReference>
<feature type="compositionally biased region" description="Basic residues" evidence="1">
    <location>
        <begin position="38"/>
        <end position="49"/>
    </location>
</feature>
<comment type="caution">
    <text evidence="3">The sequence shown here is derived from an EMBL/GenBank/DDBJ whole genome shotgun (WGS) entry which is preliminary data.</text>
</comment>
<evidence type="ECO:0000313" key="4">
    <source>
        <dbReference type="Proteomes" id="UP000478183"/>
    </source>
</evidence>
<dbReference type="PANTHER" id="PTHR32114:SF2">
    <property type="entry name" value="ABC TRANSPORTER ABCH.3"/>
    <property type="match status" value="1"/>
</dbReference>
<reference evidence="3 4" key="1">
    <citation type="submission" date="2019-11" db="EMBL/GenBank/DDBJ databases">
        <authorList>
            <person name="Dong K."/>
        </authorList>
    </citation>
    <scope>NUCLEOTIDE SEQUENCE [LARGE SCALE GENOMIC DNA]</scope>
    <source>
        <strain evidence="3 4">NBRC 111993</strain>
    </source>
</reference>
<organism evidence="3 4">
    <name type="scientific">Paracoccus aestuariivivens</name>
    <dbReference type="NCBI Taxonomy" id="1820333"/>
    <lineage>
        <taxon>Bacteria</taxon>
        <taxon>Pseudomonadati</taxon>
        <taxon>Pseudomonadota</taxon>
        <taxon>Alphaproteobacteria</taxon>
        <taxon>Rhodobacterales</taxon>
        <taxon>Paracoccaceae</taxon>
        <taxon>Paracoccus</taxon>
    </lineage>
</organism>